<proteinExistence type="predicted"/>
<evidence type="ECO:0000313" key="3">
    <source>
        <dbReference type="Proteomes" id="UP000094527"/>
    </source>
</evidence>
<organism evidence="2 3">
    <name type="scientific">Orchesella cincta</name>
    <name type="common">Springtail</name>
    <name type="synonym">Podura cincta</name>
    <dbReference type="NCBI Taxonomy" id="48709"/>
    <lineage>
        <taxon>Eukaryota</taxon>
        <taxon>Metazoa</taxon>
        <taxon>Ecdysozoa</taxon>
        <taxon>Arthropoda</taxon>
        <taxon>Hexapoda</taxon>
        <taxon>Collembola</taxon>
        <taxon>Entomobryomorpha</taxon>
        <taxon>Entomobryoidea</taxon>
        <taxon>Orchesellidae</taxon>
        <taxon>Orchesellinae</taxon>
        <taxon>Orchesella</taxon>
    </lineage>
</organism>
<sequence>MSSKDTSGKGMGGGSSWGAGSGGGSGGCPWGSGGGGGSGQKCPKTGAVGPQSSCPGCKSTGSSQSSGGGSGKSAWGGK</sequence>
<gene>
    <name evidence="2" type="ORF">Ocin01_07624</name>
</gene>
<feature type="compositionally biased region" description="Gly residues" evidence="1">
    <location>
        <begin position="66"/>
        <end position="78"/>
    </location>
</feature>
<evidence type="ECO:0000256" key="1">
    <source>
        <dbReference type="SAM" id="MobiDB-lite"/>
    </source>
</evidence>
<reference evidence="2 3" key="1">
    <citation type="journal article" date="2016" name="Genome Biol. Evol.">
        <title>Gene Family Evolution Reflects Adaptation to Soil Environmental Stressors in the Genome of the Collembolan Orchesella cincta.</title>
        <authorList>
            <person name="Faddeeva-Vakhrusheva A."/>
            <person name="Derks M.F."/>
            <person name="Anvar S.Y."/>
            <person name="Agamennone V."/>
            <person name="Suring W."/>
            <person name="Smit S."/>
            <person name="van Straalen N.M."/>
            <person name="Roelofs D."/>
        </authorList>
    </citation>
    <scope>NUCLEOTIDE SEQUENCE [LARGE SCALE GENOMIC DNA]</scope>
    <source>
        <tissue evidence="2">Mixed pool</tissue>
    </source>
</reference>
<evidence type="ECO:0000313" key="2">
    <source>
        <dbReference type="EMBL" id="ODM99061.1"/>
    </source>
</evidence>
<feature type="compositionally biased region" description="Gly residues" evidence="1">
    <location>
        <begin position="9"/>
        <end position="39"/>
    </location>
</feature>
<feature type="compositionally biased region" description="Low complexity" evidence="1">
    <location>
        <begin position="56"/>
        <end position="65"/>
    </location>
</feature>
<dbReference type="EMBL" id="LJIJ01000302">
    <property type="protein sequence ID" value="ODM99061.1"/>
    <property type="molecule type" value="Genomic_DNA"/>
</dbReference>
<dbReference type="PROSITE" id="PS51257">
    <property type="entry name" value="PROKAR_LIPOPROTEIN"/>
    <property type="match status" value="1"/>
</dbReference>
<dbReference type="AlphaFoldDB" id="A0A1D2N1H6"/>
<protein>
    <submittedName>
        <fullName evidence="2">Uncharacterized protein</fullName>
    </submittedName>
</protein>
<keyword evidence="3" id="KW-1185">Reference proteome</keyword>
<dbReference type="Proteomes" id="UP000094527">
    <property type="component" value="Unassembled WGS sequence"/>
</dbReference>
<comment type="caution">
    <text evidence="2">The sequence shown here is derived from an EMBL/GenBank/DDBJ whole genome shotgun (WGS) entry which is preliminary data.</text>
</comment>
<accession>A0A1D2N1H6</accession>
<feature type="region of interest" description="Disordered" evidence="1">
    <location>
        <begin position="1"/>
        <end position="78"/>
    </location>
</feature>
<name>A0A1D2N1H6_ORCCI</name>